<evidence type="ECO:0000259" key="3">
    <source>
        <dbReference type="Pfam" id="PF25597"/>
    </source>
</evidence>
<dbReference type="AlphaFoldDB" id="A0AAW2VM12"/>
<feature type="region of interest" description="Disordered" evidence="1">
    <location>
        <begin position="64"/>
        <end position="99"/>
    </location>
</feature>
<dbReference type="PANTHER" id="PTHR11439:SF465">
    <property type="entry name" value="REVERSE TRANSCRIPTASE TY1_COPIA-TYPE DOMAIN-CONTAINING PROTEIN"/>
    <property type="match status" value="1"/>
</dbReference>
<dbReference type="EMBL" id="JACGWJ010000003">
    <property type="protein sequence ID" value="KAL0430298.1"/>
    <property type="molecule type" value="Genomic_DNA"/>
</dbReference>
<dbReference type="Pfam" id="PF07727">
    <property type="entry name" value="RVT_2"/>
    <property type="match status" value="1"/>
</dbReference>
<evidence type="ECO:0000256" key="1">
    <source>
        <dbReference type="SAM" id="MobiDB-lite"/>
    </source>
</evidence>
<organism evidence="4">
    <name type="scientific">Sesamum radiatum</name>
    <name type="common">Black benniseed</name>
    <dbReference type="NCBI Taxonomy" id="300843"/>
    <lineage>
        <taxon>Eukaryota</taxon>
        <taxon>Viridiplantae</taxon>
        <taxon>Streptophyta</taxon>
        <taxon>Embryophyta</taxon>
        <taxon>Tracheophyta</taxon>
        <taxon>Spermatophyta</taxon>
        <taxon>Magnoliopsida</taxon>
        <taxon>eudicotyledons</taxon>
        <taxon>Gunneridae</taxon>
        <taxon>Pentapetalae</taxon>
        <taxon>asterids</taxon>
        <taxon>lamiids</taxon>
        <taxon>Lamiales</taxon>
        <taxon>Pedaliaceae</taxon>
        <taxon>Sesamum</taxon>
    </lineage>
</organism>
<dbReference type="SUPFAM" id="SSF56672">
    <property type="entry name" value="DNA/RNA polymerases"/>
    <property type="match status" value="1"/>
</dbReference>
<evidence type="ECO:0000259" key="2">
    <source>
        <dbReference type="Pfam" id="PF07727"/>
    </source>
</evidence>
<name>A0AAW2VM12_SESRA</name>
<gene>
    <name evidence="4" type="ORF">Sradi_0655800</name>
</gene>
<dbReference type="InterPro" id="IPR013103">
    <property type="entry name" value="RVT_2"/>
</dbReference>
<feature type="domain" description="Reverse transcriptase Ty1/copia-type" evidence="2">
    <location>
        <begin position="119"/>
        <end position="198"/>
    </location>
</feature>
<comment type="caution">
    <text evidence="4">The sequence shown here is derived from an EMBL/GenBank/DDBJ whole genome shotgun (WGS) entry which is preliminary data.</text>
</comment>
<accession>A0AAW2VM12</accession>
<feature type="domain" description="Retroviral polymerase SH3-like" evidence="3">
    <location>
        <begin position="1"/>
        <end position="40"/>
    </location>
</feature>
<feature type="compositionally biased region" description="Low complexity" evidence="1">
    <location>
        <begin position="72"/>
        <end position="91"/>
    </location>
</feature>
<dbReference type="CDD" id="cd09272">
    <property type="entry name" value="RNase_HI_RT_Ty1"/>
    <property type="match status" value="1"/>
</dbReference>
<protein>
    <submittedName>
        <fullName evidence="4">Retrovirus-related Pol polyprotein from transposon RE2</fullName>
    </submittedName>
</protein>
<dbReference type="Pfam" id="PF25597">
    <property type="entry name" value="SH3_retrovirus"/>
    <property type="match status" value="1"/>
</dbReference>
<dbReference type="InterPro" id="IPR043502">
    <property type="entry name" value="DNA/RNA_pol_sf"/>
</dbReference>
<evidence type="ECO:0000313" key="4">
    <source>
        <dbReference type="EMBL" id="KAL0430298.1"/>
    </source>
</evidence>
<dbReference type="InterPro" id="IPR057670">
    <property type="entry name" value="SH3_retrovirus"/>
</dbReference>
<proteinExistence type="predicted"/>
<sequence>MLGYAMTQKAYKVYDLDSKSVFYSRDVQFYESTFPFATSNSPCSSAPLPSVPLHADSLFPPSTDNVIPLAPTPSNTESSQSESHTTHTQTSISPHEPKSFSDAVRFEEWREAMQAEIAALELKRYKARLVAKGFNQIEGVDYTDNFSPVAKTVTVRLFLALAAAQGWLLHQLDVNNAFLHGYLDEDIYMTPPAGYPVEPGLVISLGLMALLVYVDDILITAPSLLDIQQIVRSEDGFYISQTKYVIDIISDTGSKQAKSTSTSFPLGLKLSGDCGALLPNPDIYRRLGFMLDSHMSLTGFCIFLGGALVSWKMKKPTVSRSSAEAEYRSMAVTVCELRWVSYILTDLGVPLHLPISLFCDNQAVIHIRENPVFHERTKHIELDYHLIRDAYKSGFVRPLHTRSTLQIADLFTKHHKAAMITELEQLELVGKEENDVDDEVHNILDAG</sequence>
<dbReference type="PANTHER" id="PTHR11439">
    <property type="entry name" value="GAG-POL-RELATED RETROTRANSPOSON"/>
    <property type="match status" value="1"/>
</dbReference>
<reference evidence="4" key="2">
    <citation type="journal article" date="2024" name="Plant">
        <title>Genomic evolution and insights into agronomic trait innovations of Sesamum species.</title>
        <authorList>
            <person name="Miao H."/>
            <person name="Wang L."/>
            <person name="Qu L."/>
            <person name="Liu H."/>
            <person name="Sun Y."/>
            <person name="Le M."/>
            <person name="Wang Q."/>
            <person name="Wei S."/>
            <person name="Zheng Y."/>
            <person name="Lin W."/>
            <person name="Duan Y."/>
            <person name="Cao H."/>
            <person name="Xiong S."/>
            <person name="Wang X."/>
            <person name="Wei L."/>
            <person name="Li C."/>
            <person name="Ma Q."/>
            <person name="Ju M."/>
            <person name="Zhao R."/>
            <person name="Li G."/>
            <person name="Mu C."/>
            <person name="Tian Q."/>
            <person name="Mei H."/>
            <person name="Zhang T."/>
            <person name="Gao T."/>
            <person name="Zhang H."/>
        </authorList>
    </citation>
    <scope>NUCLEOTIDE SEQUENCE</scope>
    <source>
        <strain evidence="4">G02</strain>
    </source>
</reference>
<reference evidence="4" key="1">
    <citation type="submission" date="2020-06" db="EMBL/GenBank/DDBJ databases">
        <authorList>
            <person name="Li T."/>
            <person name="Hu X."/>
            <person name="Zhang T."/>
            <person name="Song X."/>
            <person name="Zhang H."/>
            <person name="Dai N."/>
            <person name="Sheng W."/>
            <person name="Hou X."/>
            <person name="Wei L."/>
        </authorList>
    </citation>
    <scope>NUCLEOTIDE SEQUENCE</scope>
    <source>
        <strain evidence="4">G02</strain>
        <tissue evidence="4">Leaf</tissue>
    </source>
</reference>